<comment type="function">
    <text evidence="1">May be required for disulfide bond formation in some proteins.</text>
</comment>
<reference evidence="10" key="1">
    <citation type="submission" date="2016-10" db="EMBL/GenBank/DDBJ databases">
        <authorList>
            <person name="Varghese N."/>
            <person name="Submissions S."/>
        </authorList>
    </citation>
    <scope>NUCLEOTIDE SEQUENCE [LARGE SCALE GENOMIC DNA]</scope>
    <source>
        <strain evidence="10">DSM 11593</strain>
    </source>
</reference>
<sequence length="221" mass="23976">MTLIRRLAPAAAIGALAAAFCVPATAQTATPEPAPTATAEAAAPQILPDLWLGAEDAPVEFIEYASFTCSHCADFHNNVFPRLKAEYIDTGKVRFAQRDVYFDDVGLWAGILARCGDDSKFYPVAGMLFESQRDWLSAKNGEDLAANLRKIGAKAGYSVEQMDACWSDESKVQDLVATFQQNAVADKIEGTPTFIVNGETVRNQPWEQLKATLDEKLAAAQ</sequence>
<name>A0A1H6JE60_9RHOB</name>
<feature type="chain" id="PRO_5011788672" evidence="7">
    <location>
        <begin position="27"/>
        <end position="221"/>
    </location>
</feature>
<proteinExistence type="inferred from homology"/>
<dbReference type="Gene3D" id="1.10.40.110">
    <property type="match status" value="2"/>
</dbReference>
<keyword evidence="3 7" id="KW-0732">Signal</keyword>
<comment type="similarity">
    <text evidence="2">Belongs to the thioredoxin family. DsbA subfamily.</text>
</comment>
<dbReference type="PROSITE" id="PS51352">
    <property type="entry name" value="THIOREDOXIN_2"/>
    <property type="match status" value="1"/>
</dbReference>
<accession>A0A1H6JE60</accession>
<evidence type="ECO:0000313" key="10">
    <source>
        <dbReference type="Proteomes" id="UP000199125"/>
    </source>
</evidence>
<evidence type="ECO:0000256" key="6">
    <source>
        <dbReference type="ARBA" id="ARBA00023284"/>
    </source>
</evidence>
<protein>
    <submittedName>
        <fullName evidence="9">Protein-disulfide isomerase</fullName>
    </submittedName>
</protein>
<keyword evidence="6" id="KW-0676">Redox-active center</keyword>
<dbReference type="InterPro" id="IPR012336">
    <property type="entry name" value="Thioredoxin-like_fold"/>
</dbReference>
<evidence type="ECO:0000313" key="9">
    <source>
        <dbReference type="EMBL" id="SEH60535.1"/>
    </source>
</evidence>
<evidence type="ECO:0000259" key="8">
    <source>
        <dbReference type="PROSITE" id="PS51352"/>
    </source>
</evidence>
<dbReference type="GO" id="GO:0016853">
    <property type="term" value="F:isomerase activity"/>
    <property type="evidence" value="ECO:0007669"/>
    <property type="project" value="UniProtKB-KW"/>
</dbReference>
<dbReference type="OrthoDB" id="8478320at2"/>
<evidence type="ECO:0000256" key="5">
    <source>
        <dbReference type="ARBA" id="ARBA00023157"/>
    </source>
</evidence>
<keyword evidence="10" id="KW-1185">Reference proteome</keyword>
<feature type="signal peptide" evidence="7">
    <location>
        <begin position="1"/>
        <end position="26"/>
    </location>
</feature>
<keyword evidence="9" id="KW-0413">Isomerase</keyword>
<evidence type="ECO:0000256" key="3">
    <source>
        <dbReference type="ARBA" id="ARBA00022729"/>
    </source>
</evidence>
<dbReference type="SUPFAM" id="SSF52833">
    <property type="entry name" value="Thioredoxin-like"/>
    <property type="match status" value="1"/>
</dbReference>
<dbReference type="Pfam" id="PF13462">
    <property type="entry name" value="Thioredoxin_4"/>
    <property type="match status" value="1"/>
</dbReference>
<dbReference type="STRING" id="65735.SAMN04488075_0316"/>
<evidence type="ECO:0000256" key="2">
    <source>
        <dbReference type="ARBA" id="ARBA00005791"/>
    </source>
</evidence>
<keyword evidence="5" id="KW-1015">Disulfide bond</keyword>
<dbReference type="PANTHER" id="PTHR13887:SF14">
    <property type="entry name" value="DISULFIDE BOND FORMATION PROTEIN D"/>
    <property type="match status" value="1"/>
</dbReference>
<evidence type="ECO:0000256" key="1">
    <source>
        <dbReference type="ARBA" id="ARBA00003565"/>
    </source>
</evidence>
<evidence type="ECO:0000256" key="7">
    <source>
        <dbReference type="SAM" id="SignalP"/>
    </source>
</evidence>
<dbReference type="EMBL" id="FNXG01000001">
    <property type="protein sequence ID" value="SEH60535.1"/>
    <property type="molecule type" value="Genomic_DNA"/>
</dbReference>
<dbReference type="InterPro" id="IPR013766">
    <property type="entry name" value="Thioredoxin_domain"/>
</dbReference>
<dbReference type="RefSeq" id="WP_090844573.1">
    <property type="nucleotide sequence ID" value="NZ_FNXG01000001.1"/>
</dbReference>
<dbReference type="GO" id="GO:0016491">
    <property type="term" value="F:oxidoreductase activity"/>
    <property type="evidence" value="ECO:0007669"/>
    <property type="project" value="UniProtKB-KW"/>
</dbReference>
<dbReference type="Proteomes" id="UP000199125">
    <property type="component" value="Unassembled WGS sequence"/>
</dbReference>
<dbReference type="InterPro" id="IPR036249">
    <property type="entry name" value="Thioredoxin-like_sf"/>
</dbReference>
<gene>
    <name evidence="9" type="ORF">SAMN04488075_0316</name>
</gene>
<evidence type="ECO:0000256" key="4">
    <source>
        <dbReference type="ARBA" id="ARBA00023002"/>
    </source>
</evidence>
<dbReference type="Gene3D" id="3.40.30.10">
    <property type="entry name" value="Glutaredoxin"/>
    <property type="match status" value="2"/>
</dbReference>
<feature type="domain" description="Thioredoxin" evidence="8">
    <location>
        <begin position="28"/>
        <end position="218"/>
    </location>
</feature>
<dbReference type="PANTHER" id="PTHR13887">
    <property type="entry name" value="GLUTATHIONE S-TRANSFERASE KAPPA"/>
    <property type="match status" value="1"/>
</dbReference>
<keyword evidence="4" id="KW-0560">Oxidoreductase</keyword>
<dbReference type="AlphaFoldDB" id="A0A1H6JE60"/>
<organism evidence="9 10">
    <name type="scientific">Paracoccus alkenifer</name>
    <dbReference type="NCBI Taxonomy" id="65735"/>
    <lineage>
        <taxon>Bacteria</taxon>
        <taxon>Pseudomonadati</taxon>
        <taxon>Pseudomonadota</taxon>
        <taxon>Alphaproteobacteria</taxon>
        <taxon>Rhodobacterales</taxon>
        <taxon>Paracoccaceae</taxon>
        <taxon>Paracoccus</taxon>
    </lineage>
</organism>